<keyword evidence="1 3" id="KW-0808">Transferase</keyword>
<dbReference type="InterPro" id="IPR001296">
    <property type="entry name" value="Glyco_trans_1"/>
</dbReference>
<dbReference type="Gene3D" id="3.40.50.2000">
    <property type="entry name" value="Glycogen Phosphorylase B"/>
    <property type="match status" value="1"/>
</dbReference>
<dbReference type="PANTHER" id="PTHR46401:SF2">
    <property type="entry name" value="GLYCOSYLTRANSFERASE WBBK-RELATED"/>
    <property type="match status" value="1"/>
</dbReference>
<dbReference type="SUPFAM" id="SSF53335">
    <property type="entry name" value="S-adenosyl-L-methionine-dependent methyltransferases"/>
    <property type="match status" value="1"/>
</dbReference>
<dbReference type="SUPFAM" id="SSF53756">
    <property type="entry name" value="UDP-Glycosyltransferase/glycogen phosphorylase"/>
    <property type="match status" value="1"/>
</dbReference>
<dbReference type="Gene3D" id="3.40.50.150">
    <property type="entry name" value="Vaccinia Virus protein VP39"/>
    <property type="match status" value="1"/>
</dbReference>
<name>A0ABY4GQZ3_9BACI</name>
<organism evidence="3 4">
    <name type="scientific">Gracilibacillus salinarum</name>
    <dbReference type="NCBI Taxonomy" id="2932255"/>
    <lineage>
        <taxon>Bacteria</taxon>
        <taxon>Bacillati</taxon>
        <taxon>Bacillota</taxon>
        <taxon>Bacilli</taxon>
        <taxon>Bacillales</taxon>
        <taxon>Bacillaceae</taxon>
        <taxon>Gracilibacillus</taxon>
    </lineage>
</organism>
<dbReference type="CDD" id="cd03801">
    <property type="entry name" value="GT4_PimA-like"/>
    <property type="match status" value="1"/>
</dbReference>
<protein>
    <submittedName>
        <fullName evidence="3">Glycosyltransferase</fullName>
        <ecNumber evidence="3">2.4.-.-</ecNumber>
    </submittedName>
</protein>
<evidence type="ECO:0000313" key="4">
    <source>
        <dbReference type="Proteomes" id="UP000831537"/>
    </source>
</evidence>
<accession>A0ABY4GQZ3</accession>
<proteinExistence type="predicted"/>
<dbReference type="GO" id="GO:0016757">
    <property type="term" value="F:glycosyltransferase activity"/>
    <property type="evidence" value="ECO:0007669"/>
    <property type="project" value="UniProtKB-KW"/>
</dbReference>
<reference evidence="3 4" key="1">
    <citation type="submission" date="2022-04" db="EMBL/GenBank/DDBJ databases">
        <title>Gracilibacillus sp. isolated from saltern.</title>
        <authorList>
            <person name="Won M."/>
            <person name="Lee C.-M."/>
            <person name="Woen H.-Y."/>
            <person name="Kwon S.-W."/>
        </authorList>
    </citation>
    <scope>NUCLEOTIDE SEQUENCE [LARGE SCALE GENOMIC DNA]</scope>
    <source>
        <strain evidence="3 4">SSPM10-3</strain>
    </source>
</reference>
<sequence length="545" mass="62200">MPTSFYQAIPEIMDHIIIDAPKSILDIGVGFGKYGVLLREKLDIPQQRYSKESWTLKLEGIEGFEGYRNPIHDYVYDKIHYGEIGEVMDSLGNYDTIILIDVLEHFEKKEGIKIIQQILEHTNKSLIISTPLYPDPQGSYLSNSLETHKSKWNIIDLTAFDFNHKLVEIGENGAQIFKVYPTSAEKKQNSLSEKPGQSQQLMKIGFILPHLQLTGGVKSLLQQMEQLRKRGHKVYLFYKGPDESHLSPDWYDIEVDGKIHVPPDEPITDYLDDCDIVVLGWIFQHSELLDYEGNLLYLEQGHEWLFGDIPNLFQSLYLRLKMKSIYTSGIPIISISKFVASVLEVKFQVKTDVIPIGIDTEFYYPTQDKNNTSPVILLVGNPQLPFKGFDTAIKTLNNVYRQGYSFQVKWVCQTEPHTDHAVFPLETIISPDQKSLSEYYRQSDLFLFTSLYEGFGMPPLEAMASGLPVITTKCGGVMEYVTDDNCIQVEVGDIEGMTDAVASLLDDPSRRVELGKRARETALTFDYKLAIQPMEAYMRKIVYQN</sequence>
<keyword evidence="3" id="KW-0328">Glycosyltransferase</keyword>
<dbReference type="InterPro" id="IPR029063">
    <property type="entry name" value="SAM-dependent_MTases_sf"/>
</dbReference>
<keyword evidence="4" id="KW-1185">Reference proteome</keyword>
<dbReference type="EMBL" id="CP095071">
    <property type="protein sequence ID" value="UOQ86654.1"/>
    <property type="molecule type" value="Genomic_DNA"/>
</dbReference>
<evidence type="ECO:0000256" key="1">
    <source>
        <dbReference type="ARBA" id="ARBA00022679"/>
    </source>
</evidence>
<evidence type="ECO:0000313" key="3">
    <source>
        <dbReference type="EMBL" id="UOQ86654.1"/>
    </source>
</evidence>
<dbReference type="PANTHER" id="PTHR46401">
    <property type="entry name" value="GLYCOSYLTRANSFERASE WBBK-RELATED"/>
    <property type="match status" value="1"/>
</dbReference>
<dbReference type="EC" id="2.4.-.-" evidence="3"/>
<feature type="domain" description="Glycosyl transferase family 1" evidence="2">
    <location>
        <begin position="433"/>
        <end position="520"/>
    </location>
</feature>
<dbReference type="Proteomes" id="UP000831537">
    <property type="component" value="Chromosome"/>
</dbReference>
<dbReference type="Pfam" id="PF00534">
    <property type="entry name" value="Glycos_transf_1"/>
    <property type="match status" value="1"/>
</dbReference>
<dbReference type="RefSeq" id="WP_244747018.1">
    <property type="nucleotide sequence ID" value="NZ_CP095071.1"/>
</dbReference>
<evidence type="ECO:0000259" key="2">
    <source>
        <dbReference type="Pfam" id="PF00534"/>
    </source>
</evidence>
<gene>
    <name evidence="3" type="ORF">MUN87_07125</name>
</gene>